<keyword evidence="1" id="KW-0812">Transmembrane</keyword>
<dbReference type="STRING" id="748224.HMPREF9436_01098"/>
<sequence>MTQNTITLIVLAVLVVFSLPALYRKKKSGDLTLWGKGRNILGQLPSEEAACAAVSSSSRNGSQKDILQFVSSLMKLVRKNHWYIVMPGQLSDGKTKTNLSLVLITQHRVIGLKCYGYGGALTNNGKAADWTQKLDKTTKAIHSPLPDQTAQQAALASLLPQLNASQVEVFSVFTTPGVQLINCSGLNCFTSVSLLEKLQSSSADCAGPLQPKELGTALEAMKPDPPAKNRQ</sequence>
<dbReference type="BioCyc" id="FCF748224-HMP:GTSS-2412-MONOMER"/>
<evidence type="ECO:0000313" key="2">
    <source>
        <dbReference type="EMBL" id="EFQ07410.1"/>
    </source>
</evidence>
<dbReference type="AlphaFoldDB" id="E2ZHG0"/>
<evidence type="ECO:0000313" key="3">
    <source>
        <dbReference type="Proteomes" id="UP000006028"/>
    </source>
</evidence>
<keyword evidence="1" id="KW-0472">Membrane</keyword>
<keyword evidence="1" id="KW-1133">Transmembrane helix</keyword>
<protein>
    <submittedName>
        <fullName evidence="2">Uncharacterized protein</fullName>
    </submittedName>
</protein>
<organism evidence="2 3">
    <name type="scientific">Faecalibacterium cf. prausnitzii KLE1255</name>
    <dbReference type="NCBI Taxonomy" id="748224"/>
    <lineage>
        <taxon>Bacteria</taxon>
        <taxon>Bacillati</taxon>
        <taxon>Bacillota</taxon>
        <taxon>Clostridia</taxon>
        <taxon>Eubacteriales</taxon>
        <taxon>Oscillospiraceae</taxon>
        <taxon>Faecalibacterium</taxon>
    </lineage>
</organism>
<gene>
    <name evidence="2" type="ORF">HMPREF9436_01098</name>
</gene>
<accession>E2ZHG0</accession>
<dbReference type="HOGENOM" id="CLU_1198331_0_0_9"/>
<proteinExistence type="predicted"/>
<dbReference type="Proteomes" id="UP000006028">
    <property type="component" value="Unassembled WGS sequence"/>
</dbReference>
<dbReference type="EMBL" id="AECU01000091">
    <property type="protein sequence ID" value="EFQ07410.1"/>
    <property type="molecule type" value="Genomic_DNA"/>
</dbReference>
<comment type="caution">
    <text evidence="2">The sequence shown here is derived from an EMBL/GenBank/DDBJ whole genome shotgun (WGS) entry which is preliminary data.</text>
</comment>
<name>E2ZHG0_9FIRM</name>
<dbReference type="RefSeq" id="WP_005940568.1">
    <property type="nucleotide sequence ID" value="NZ_GL538298.1"/>
</dbReference>
<evidence type="ECO:0000256" key="1">
    <source>
        <dbReference type="SAM" id="Phobius"/>
    </source>
</evidence>
<feature type="transmembrane region" description="Helical" evidence="1">
    <location>
        <begin position="6"/>
        <end position="23"/>
    </location>
</feature>
<reference evidence="2 3" key="1">
    <citation type="submission" date="2010-08" db="EMBL/GenBank/DDBJ databases">
        <authorList>
            <person name="Weinstock G."/>
            <person name="Sodergren E."/>
            <person name="Clifton S."/>
            <person name="Fulton L."/>
            <person name="Fulton B."/>
            <person name="Courtney L."/>
            <person name="Fronick C."/>
            <person name="Harrison M."/>
            <person name="Strong C."/>
            <person name="Farmer C."/>
            <person name="Delahaunty K."/>
            <person name="Markovic C."/>
            <person name="Hall O."/>
            <person name="Minx P."/>
            <person name="Tomlinson C."/>
            <person name="Mitreva M."/>
            <person name="Hou S."/>
            <person name="Chen J."/>
            <person name="Wollam A."/>
            <person name="Pepin K.H."/>
            <person name="Johnson M."/>
            <person name="Bhonagiri V."/>
            <person name="Zhang X."/>
            <person name="Suruliraj S."/>
            <person name="Warren W."/>
            <person name="Chinwalla A."/>
            <person name="Mardis E.R."/>
            <person name="Wilson R.K."/>
        </authorList>
    </citation>
    <scope>NUCLEOTIDE SEQUENCE [LARGE SCALE GENOMIC DNA]</scope>
    <source>
        <strain evidence="2 3">KLE1255</strain>
    </source>
</reference>